<organism evidence="1 2">
    <name type="scientific">Microbotryum silenes-dioicae</name>
    <dbReference type="NCBI Taxonomy" id="796604"/>
    <lineage>
        <taxon>Eukaryota</taxon>
        <taxon>Fungi</taxon>
        <taxon>Dikarya</taxon>
        <taxon>Basidiomycota</taxon>
        <taxon>Pucciniomycotina</taxon>
        <taxon>Microbotryomycetes</taxon>
        <taxon>Microbotryales</taxon>
        <taxon>Microbotryaceae</taxon>
        <taxon>Microbotryum</taxon>
    </lineage>
</organism>
<name>A0A2X0NF01_9BASI</name>
<dbReference type="EMBL" id="FQNC01000087">
    <property type="protein sequence ID" value="SGZ26797.1"/>
    <property type="molecule type" value="Genomic_DNA"/>
</dbReference>
<proteinExistence type="predicted"/>
<dbReference type="AlphaFoldDB" id="A0A2X0NF01"/>
<gene>
    <name evidence="1" type="primary">BQ5605_C025g09960</name>
    <name evidence="1" type="ORF">BQ5605_C025G09960</name>
</gene>
<dbReference type="Proteomes" id="UP000249464">
    <property type="component" value="Unassembled WGS sequence"/>
</dbReference>
<keyword evidence="2" id="KW-1185">Reference proteome</keyword>
<evidence type="ECO:0000313" key="1">
    <source>
        <dbReference type="EMBL" id="SGZ26797.1"/>
    </source>
</evidence>
<evidence type="ECO:0000313" key="2">
    <source>
        <dbReference type="Proteomes" id="UP000249464"/>
    </source>
</evidence>
<sequence>MQAILLLRPVYKPAVQPCKTNRMISAMPDVTLSSSHHHLPRAQRRARKARFTFKPLKPILSIRDYPGPQTAVYTRCKARHWECERMKLTKHLSSCCSQGNLKLKHFVRTFDSIRPPVFRVLGRFYHLLSALIPAVHQRPAFAQTWLIEPAEATDTRLGIDGADIRIQRSTVTKLKSILRTGTVRNETRNTLKSGSCASAYHHMASSLRFLLAGPIKLGRRSPENKSRSTKMSNSAWCARYLPVLV</sequence>
<protein>
    <submittedName>
        <fullName evidence="1">BQ5605_C025g09960 protein</fullName>
    </submittedName>
</protein>
<reference evidence="1 2" key="1">
    <citation type="submission" date="2016-11" db="EMBL/GenBank/DDBJ databases">
        <authorList>
            <person name="Jaros S."/>
            <person name="Januszkiewicz K."/>
            <person name="Wedrychowicz H."/>
        </authorList>
    </citation>
    <scope>NUCLEOTIDE SEQUENCE [LARGE SCALE GENOMIC DNA]</scope>
</reference>
<accession>A0A2X0NF01</accession>